<proteinExistence type="predicted"/>
<dbReference type="Proteomes" id="UP000231878">
    <property type="component" value="Unassembled WGS sequence"/>
</dbReference>
<gene>
    <name evidence="1" type="ORF">CWD88_30050</name>
</gene>
<comment type="caution">
    <text evidence="1">The sequence shown here is derived from an EMBL/GenBank/DDBJ whole genome shotgun (WGS) entry which is preliminary data.</text>
</comment>
<reference evidence="1 2" key="1">
    <citation type="submission" date="2017-11" db="EMBL/GenBank/DDBJ databases">
        <title>Molecular characterization of Burkholderia pseudomallei and closely related isolates from Vietnam.</title>
        <authorList>
            <person name="Ustinov D.V."/>
            <person name="Antonov A.S."/>
            <person name="Avdusheva E.F."/>
            <person name="Shpak I.M."/>
            <person name="Zakharova I.B."/>
            <person name="Thi L.A."/>
            <person name="Teteryatnikova N."/>
            <person name="Lopasteyskaya Y.A."/>
            <person name="Kuzyutina J.A."/>
            <person name="Ngo T.N."/>
            <person name="Victorov D.V."/>
        </authorList>
    </citation>
    <scope>NUCLEOTIDE SEQUENCE [LARGE SCALE GENOMIC DNA]</scope>
    <source>
        <strain evidence="1 2">V1512</strain>
    </source>
</reference>
<protein>
    <recommendedName>
        <fullName evidence="3">50S ribosomal protein L34</fullName>
    </recommendedName>
</protein>
<evidence type="ECO:0000313" key="2">
    <source>
        <dbReference type="Proteomes" id="UP000231878"/>
    </source>
</evidence>
<name>A0AAX0U2Z6_BURPE</name>
<dbReference type="AlphaFoldDB" id="A0AAX0U2Z6"/>
<sequence>MLGSPLRCRSRATVVRGCARRFARNAQKPHRRGKYRRKDGTGVSRRVPIFGRRVPPSLRMKRTVRRIAKID</sequence>
<organism evidence="1 2">
    <name type="scientific">Burkholderia pseudomallei</name>
    <name type="common">Pseudomonas pseudomallei</name>
    <dbReference type="NCBI Taxonomy" id="28450"/>
    <lineage>
        <taxon>Bacteria</taxon>
        <taxon>Pseudomonadati</taxon>
        <taxon>Pseudomonadota</taxon>
        <taxon>Betaproteobacteria</taxon>
        <taxon>Burkholderiales</taxon>
        <taxon>Burkholderiaceae</taxon>
        <taxon>Burkholderia</taxon>
        <taxon>pseudomallei group</taxon>
    </lineage>
</organism>
<dbReference type="EMBL" id="PHRB01000042">
    <property type="protein sequence ID" value="PJO62627.1"/>
    <property type="molecule type" value="Genomic_DNA"/>
</dbReference>
<evidence type="ECO:0008006" key="3">
    <source>
        <dbReference type="Google" id="ProtNLM"/>
    </source>
</evidence>
<accession>A0AAX0U2Z6</accession>
<evidence type="ECO:0000313" key="1">
    <source>
        <dbReference type="EMBL" id="PJO62627.1"/>
    </source>
</evidence>